<gene>
    <name evidence="1" type="ORF">GCM10023258_36770</name>
</gene>
<reference evidence="2" key="1">
    <citation type="journal article" date="2019" name="Int. J. Syst. Evol. Microbiol.">
        <title>The Global Catalogue of Microorganisms (GCM) 10K type strain sequencing project: providing services to taxonomists for standard genome sequencing and annotation.</title>
        <authorList>
            <consortium name="The Broad Institute Genomics Platform"/>
            <consortium name="The Broad Institute Genome Sequencing Center for Infectious Disease"/>
            <person name="Wu L."/>
            <person name="Ma J."/>
        </authorList>
    </citation>
    <scope>NUCLEOTIDE SEQUENCE [LARGE SCALE GENOMIC DNA]</scope>
    <source>
        <strain evidence="2">JCM 17687</strain>
    </source>
</reference>
<keyword evidence="2" id="KW-1185">Reference proteome</keyword>
<dbReference type="EMBL" id="BAABIW010000027">
    <property type="protein sequence ID" value="GAA5035185.1"/>
    <property type="molecule type" value="Genomic_DNA"/>
</dbReference>
<dbReference type="RefSeq" id="WP_345508979.1">
    <property type="nucleotide sequence ID" value="NZ_BAABIW010000027.1"/>
</dbReference>
<dbReference type="Proteomes" id="UP001500427">
    <property type="component" value="Unassembled WGS sequence"/>
</dbReference>
<name>A0ABP9JNF0_9MICO</name>
<evidence type="ECO:0000313" key="1">
    <source>
        <dbReference type="EMBL" id="GAA5035185.1"/>
    </source>
</evidence>
<evidence type="ECO:0000313" key="2">
    <source>
        <dbReference type="Proteomes" id="UP001500427"/>
    </source>
</evidence>
<comment type="caution">
    <text evidence="1">The sequence shown here is derived from an EMBL/GenBank/DDBJ whole genome shotgun (WGS) entry which is preliminary data.</text>
</comment>
<accession>A0ABP9JNF0</accession>
<sequence length="73" mass="7493">MDVDLPCPICAAPTMTPGDIVGRSPGVKFKSSGPGLLGDLTGTLITRGIFNHSARALRCDACGTVVVPAPDRQ</sequence>
<organism evidence="1 2">
    <name type="scientific">Terrabacter aeriphilus</name>
    <dbReference type="NCBI Taxonomy" id="515662"/>
    <lineage>
        <taxon>Bacteria</taxon>
        <taxon>Bacillati</taxon>
        <taxon>Actinomycetota</taxon>
        <taxon>Actinomycetes</taxon>
        <taxon>Micrococcales</taxon>
        <taxon>Intrasporangiaceae</taxon>
        <taxon>Terrabacter</taxon>
    </lineage>
</organism>
<protein>
    <submittedName>
        <fullName evidence="1">Uncharacterized protein</fullName>
    </submittedName>
</protein>
<proteinExistence type="predicted"/>